<evidence type="ECO:0000256" key="4">
    <source>
        <dbReference type="ARBA" id="ARBA00022801"/>
    </source>
</evidence>
<keyword evidence="7 10" id="KW-0624">Polysaccharide degradation</keyword>
<keyword evidence="5 10" id="KW-0119">Carbohydrate metabolism</keyword>
<evidence type="ECO:0000313" key="11">
    <source>
        <dbReference type="EMBL" id="KAJ9550184.1"/>
    </source>
</evidence>
<dbReference type="PROSITE" id="PS00679">
    <property type="entry name" value="BETA_AMYLASE_2"/>
    <property type="match status" value="1"/>
</dbReference>
<name>A0AA38SWQ1_9ASTR</name>
<evidence type="ECO:0000256" key="10">
    <source>
        <dbReference type="RuleBase" id="RU000509"/>
    </source>
</evidence>
<sequence length="619" mass="69794">MAGIVCPKLGVVPTGQRSCRQPELNPKTTQKGMQPVDHRLGENLGLGSRRTIKSSRALATEVSFKEPEVGSWNGMHVDKTSTPNSRTIVSKRSQYILARVGGSRTGCINPLNDNKMMANYVPIYVMLQLGIVTIDNVLEDRAGLEKQLKQLKEGGVDGVMCDVWWGIVESKGPKAYDWSAYRALFQLVQDCGLRMQVVMSFHQCGGNVGDVVNIPIPQWVRDVGEMDPDIFYTNRAGTRNVEYLTIGVDNQPLFAGRTAIEMYADYMKSFRETMADFLEAELFTDIEVGLGPAGELRYPSYPQSQGWVFPGIGEFQCYDKYLKADFKEAATNAGHPEWEFPEDVGEYNNKPNETGFFGSKGYLSEKGKFFLTWYSNKLLIHGDQILDEANKAFLGCKVKLAIKISGIHWWYKDDSHAAELTAGYYNLNDRDGYRPIARMLSRHYGTFNFTCLEMRDSEQDAAAKSGPQELVQQVFSSVKREEVHMAGENALERYDREAYNQILLNVRPNGVSRNGPPKLKMEALTFLRLGDTLLKKNNFKLFKIFVKKLHADQPYNADPQTYSSVVPLERSKAEIPIEELLKASEWLEPFPFDDHTDMSVGGKLNDFIDGIFNMIPFLG</sequence>
<proteinExistence type="inferred from homology"/>
<feature type="binding site" evidence="9">
    <location>
        <position position="403"/>
    </location>
    <ligand>
        <name>substrate</name>
    </ligand>
</feature>
<feature type="binding site" evidence="9">
    <location>
        <position position="202"/>
    </location>
    <ligand>
        <name>substrate</name>
    </ligand>
</feature>
<dbReference type="PROSITE" id="PS00506">
    <property type="entry name" value="BETA_AMYLASE_1"/>
    <property type="match status" value="1"/>
</dbReference>
<dbReference type="PANTHER" id="PTHR31352">
    <property type="entry name" value="BETA-AMYLASE 1, CHLOROPLASTIC"/>
    <property type="match status" value="1"/>
</dbReference>
<keyword evidence="12" id="KW-1185">Reference proteome</keyword>
<dbReference type="Proteomes" id="UP001172457">
    <property type="component" value="Chromosome 4"/>
</dbReference>
<evidence type="ECO:0000256" key="5">
    <source>
        <dbReference type="ARBA" id="ARBA00023277"/>
    </source>
</evidence>
<reference evidence="11" key="1">
    <citation type="submission" date="2023-03" db="EMBL/GenBank/DDBJ databases">
        <title>Chromosome-scale reference genome and RAD-based genetic map of yellow starthistle (Centaurea solstitialis) reveal putative structural variation and QTLs associated with invader traits.</title>
        <authorList>
            <person name="Reatini B."/>
            <person name="Cang F.A."/>
            <person name="Jiang Q."/>
            <person name="Mckibben M.T.W."/>
            <person name="Barker M.S."/>
            <person name="Rieseberg L.H."/>
            <person name="Dlugosch K.M."/>
        </authorList>
    </citation>
    <scope>NUCLEOTIDE SEQUENCE</scope>
    <source>
        <strain evidence="11">CAN-66</strain>
        <tissue evidence="11">Leaf</tissue>
    </source>
</reference>
<comment type="caution">
    <text evidence="11">The sequence shown here is derived from an EMBL/GenBank/DDBJ whole genome shotgun (WGS) entry which is preliminary data.</text>
</comment>
<evidence type="ECO:0000256" key="7">
    <source>
        <dbReference type="ARBA" id="ARBA00023326"/>
    </source>
</evidence>
<dbReference type="PRINTS" id="PR00750">
    <property type="entry name" value="BETAAMYLASE"/>
</dbReference>
<dbReference type="PRINTS" id="PR00842">
    <property type="entry name" value="GLHYDLASE14B"/>
</dbReference>
<feature type="active site" description="Proton donor" evidence="8">
    <location>
        <position position="295"/>
    </location>
</feature>
<keyword evidence="4 10" id="KW-0378">Hydrolase</keyword>
<keyword evidence="6 10" id="KW-0326">Glycosidase</keyword>
<feature type="binding site" evidence="9">
    <location>
        <position position="408"/>
    </location>
    <ligand>
        <name>substrate</name>
    </ligand>
</feature>
<dbReference type="EC" id="3.2.1.2" evidence="3 10"/>
<dbReference type="AlphaFoldDB" id="A0AA38SWQ1"/>
<feature type="binding site" evidence="9">
    <location>
        <position position="450"/>
    </location>
    <ligand>
        <name>substrate</name>
    </ligand>
</feature>
<dbReference type="GO" id="GO:0016161">
    <property type="term" value="F:beta-amylase activity"/>
    <property type="evidence" value="ECO:0007669"/>
    <property type="project" value="UniProtKB-EC"/>
</dbReference>
<feature type="binding site" evidence="9">
    <location>
        <position position="162"/>
    </location>
    <ligand>
        <name>substrate</name>
    </ligand>
</feature>
<feature type="binding site" evidence="9">
    <location>
        <begin position="489"/>
        <end position="490"/>
    </location>
    <ligand>
        <name>substrate</name>
    </ligand>
</feature>
<protein>
    <recommendedName>
        <fullName evidence="3 10">Beta-amylase</fullName>
        <ecNumber evidence="3 10">3.2.1.2</ecNumber>
    </recommendedName>
</protein>
<dbReference type="InterPro" id="IPR018238">
    <property type="entry name" value="Glyco_hydro_14_CS"/>
</dbReference>
<dbReference type="Pfam" id="PF01373">
    <property type="entry name" value="Glyco_hydro_14"/>
    <property type="match status" value="1"/>
</dbReference>
<comment type="similarity">
    <text evidence="2 10">Belongs to the glycosyl hydrolase 14 family.</text>
</comment>
<organism evidence="11 12">
    <name type="scientific">Centaurea solstitialis</name>
    <name type="common">yellow star-thistle</name>
    <dbReference type="NCBI Taxonomy" id="347529"/>
    <lineage>
        <taxon>Eukaryota</taxon>
        <taxon>Viridiplantae</taxon>
        <taxon>Streptophyta</taxon>
        <taxon>Embryophyta</taxon>
        <taxon>Tracheophyta</taxon>
        <taxon>Spermatophyta</taxon>
        <taxon>Magnoliopsida</taxon>
        <taxon>eudicotyledons</taxon>
        <taxon>Gunneridae</taxon>
        <taxon>Pentapetalae</taxon>
        <taxon>asterids</taxon>
        <taxon>campanulids</taxon>
        <taxon>Asterales</taxon>
        <taxon>Asteraceae</taxon>
        <taxon>Carduoideae</taxon>
        <taxon>Cardueae</taxon>
        <taxon>Centaureinae</taxon>
        <taxon>Centaurea</taxon>
    </lineage>
</organism>
<evidence type="ECO:0000256" key="9">
    <source>
        <dbReference type="PIRSR" id="PIRSR601554-2"/>
    </source>
</evidence>
<evidence type="ECO:0000256" key="2">
    <source>
        <dbReference type="ARBA" id="ARBA00005652"/>
    </source>
</evidence>
<dbReference type="FunFam" id="3.20.20.80:FF:000066">
    <property type="entry name" value="Beta-amylase"/>
    <property type="match status" value="1"/>
</dbReference>
<evidence type="ECO:0000313" key="12">
    <source>
        <dbReference type="Proteomes" id="UP001172457"/>
    </source>
</evidence>
<dbReference type="InterPro" id="IPR001554">
    <property type="entry name" value="Glyco_hydro_14"/>
</dbReference>
<dbReference type="InterPro" id="IPR001371">
    <property type="entry name" value="Glyco_hydro_14B_pln"/>
</dbReference>
<evidence type="ECO:0000256" key="6">
    <source>
        <dbReference type="ARBA" id="ARBA00023295"/>
    </source>
</evidence>
<dbReference type="EMBL" id="JARYMX010000004">
    <property type="protein sequence ID" value="KAJ9550184.1"/>
    <property type="molecule type" value="Genomic_DNA"/>
</dbReference>
<gene>
    <name evidence="11" type="ORF">OSB04_014229</name>
</gene>
<feature type="binding site" evidence="9">
    <location>
        <position position="210"/>
    </location>
    <ligand>
        <name>substrate</name>
    </ligand>
</feature>
<dbReference type="Gene3D" id="3.20.20.80">
    <property type="entry name" value="Glycosidases"/>
    <property type="match status" value="1"/>
</dbReference>
<evidence type="ECO:0000256" key="8">
    <source>
        <dbReference type="PIRSR" id="PIRSR601554-1"/>
    </source>
</evidence>
<evidence type="ECO:0000256" key="1">
    <source>
        <dbReference type="ARBA" id="ARBA00000546"/>
    </source>
</evidence>
<dbReference type="SUPFAM" id="SSF51445">
    <property type="entry name" value="(Trans)glycosidases"/>
    <property type="match status" value="1"/>
</dbReference>
<accession>A0AA38SWQ1</accession>
<dbReference type="PANTHER" id="PTHR31352:SF40">
    <property type="entry name" value="BETA-AMYLASE 6"/>
    <property type="match status" value="1"/>
</dbReference>
<feature type="binding site" evidence="9">
    <location>
        <position position="528"/>
    </location>
    <ligand>
        <name>substrate</name>
    </ligand>
</feature>
<dbReference type="InterPro" id="IPR017853">
    <property type="entry name" value="GH"/>
</dbReference>
<evidence type="ECO:0000256" key="3">
    <source>
        <dbReference type="ARBA" id="ARBA00012594"/>
    </source>
</evidence>
<comment type="catalytic activity">
    <reaction evidence="1 10">
        <text>Hydrolysis of (1-&gt;4)-alpha-D-glucosidic linkages in polysaccharides so as to remove successive maltose units from the non-reducing ends of the chains.</text>
        <dbReference type="EC" id="3.2.1.2"/>
    </reaction>
</comment>
<feature type="active site" description="Proton acceptor" evidence="8">
    <location>
        <position position="488"/>
    </location>
</feature>
<dbReference type="GO" id="GO:0000272">
    <property type="term" value="P:polysaccharide catabolic process"/>
    <property type="evidence" value="ECO:0007669"/>
    <property type="project" value="UniProtKB-KW"/>
</dbReference>